<evidence type="ECO:0000256" key="8">
    <source>
        <dbReference type="ARBA" id="ARBA00048988"/>
    </source>
</evidence>
<dbReference type="PROSITE" id="PS51198">
    <property type="entry name" value="UVRD_HELICASE_ATP_BIND"/>
    <property type="match status" value="1"/>
</dbReference>
<organism evidence="11 12">
    <name type="scientific">Methylomonas koyamae</name>
    <dbReference type="NCBI Taxonomy" id="702114"/>
    <lineage>
        <taxon>Bacteria</taxon>
        <taxon>Pseudomonadati</taxon>
        <taxon>Pseudomonadota</taxon>
        <taxon>Gammaproteobacteria</taxon>
        <taxon>Methylococcales</taxon>
        <taxon>Methylococcaceae</taxon>
        <taxon>Methylomonas</taxon>
    </lineage>
</organism>
<dbReference type="InterPro" id="IPR014017">
    <property type="entry name" value="DNA_helicase_UvrD-like_C"/>
</dbReference>
<sequence>MENLKIAIGDGFLESFAQIPKAKQKKVMEFVAKFRYNPMASGINYEKINDARDHNFRSVRIDQDYRGIILKPAQGNVYILLWVDKHDDAYDWARSHRCHIHPQTGTLQLVQIVQGDQPETESSQIPAAAKNTPRLFDLSDDTLLSLGVPAENLPRIKDLISVEDLEAVEKTLPIEAFEALYLLAAGTSLDEVLIDYASKTVTKDVNTEDFAEALNQDASRRRFYVVGDEMELLEMLEAPLERWRVFLHPSQRRLIARHWSGPVRVLGGAGTGKTVVAMHRAKWLASQLTGPSDRILFTTFTSNLAVDIQENLRKICSAQEFQRIDVQHIDAWIVDCLKRLEYHLRVVYPNGKDSEYEQCWSLAEGLINPSLGLPTSFFREEWERVILPQSIRSRQAYLTASRIGRGVPLTRKQRADIWPVFEEMRIQLTQRKLTTIEDAAFDIIAMLDSGSNIKPYRSIVVDEGQDFGPEMLVLLRRLVPENEDDLFIVGDGHQRIYHRKAALGRCGINIRGRGKKLKINYRTTEEIRRFATRILEGIAIDDMDESLDTLMDYRSLMHGDYPDVHQFSSINDESKWVAEKIESLISSGMLSQDICLVARTNTLLEEFQSQFQSMGIEIRKLSRQVPDNRNLPGIRLATMHRVKGLEFKAVFMVAINHNIVPLRIGTTTQDSTEVNLRDQNERALFHVAATRAIKYLSISAHGKASEYFSI</sequence>
<dbReference type="SUPFAM" id="SSF143011">
    <property type="entry name" value="RelE-like"/>
    <property type="match status" value="1"/>
</dbReference>
<evidence type="ECO:0000256" key="3">
    <source>
        <dbReference type="ARBA" id="ARBA00022806"/>
    </source>
</evidence>
<reference evidence="11 12" key="1">
    <citation type="submission" date="2016-03" db="EMBL/GenBank/DDBJ databases">
        <authorList>
            <person name="Heylen K."/>
            <person name="De Vos P."/>
            <person name="Vekeman B."/>
        </authorList>
    </citation>
    <scope>NUCLEOTIDE SEQUENCE [LARGE SCALE GENOMIC DNA]</scope>
    <source>
        <strain evidence="11 12">R-49807</strain>
    </source>
</reference>
<dbReference type="GO" id="GO:0043138">
    <property type="term" value="F:3'-5' DNA helicase activity"/>
    <property type="evidence" value="ECO:0007669"/>
    <property type="project" value="UniProtKB-EC"/>
</dbReference>
<dbReference type="InterPro" id="IPR027417">
    <property type="entry name" value="P-loop_NTPase"/>
</dbReference>
<dbReference type="GO" id="GO:0003677">
    <property type="term" value="F:DNA binding"/>
    <property type="evidence" value="ECO:0007669"/>
    <property type="project" value="InterPro"/>
</dbReference>
<evidence type="ECO:0000256" key="7">
    <source>
        <dbReference type="ARBA" id="ARBA00034808"/>
    </source>
</evidence>
<dbReference type="EMBL" id="LUUL01000095">
    <property type="protein sequence ID" value="OAI23940.1"/>
    <property type="molecule type" value="Genomic_DNA"/>
</dbReference>
<evidence type="ECO:0000256" key="5">
    <source>
        <dbReference type="ARBA" id="ARBA00023235"/>
    </source>
</evidence>
<dbReference type="PANTHER" id="PTHR11070">
    <property type="entry name" value="UVRD / RECB / PCRA DNA HELICASE FAMILY MEMBER"/>
    <property type="match status" value="1"/>
</dbReference>
<evidence type="ECO:0000313" key="12">
    <source>
        <dbReference type="Proteomes" id="UP000077734"/>
    </source>
</evidence>
<name>A0AA91DAZ8_9GAMM</name>
<dbReference type="InterPro" id="IPR035093">
    <property type="entry name" value="RelE/ParE_toxin_dom_sf"/>
</dbReference>
<keyword evidence="2 9" id="KW-0378">Hydrolase</keyword>
<evidence type="ECO:0000313" key="11">
    <source>
        <dbReference type="EMBL" id="OAI23940.1"/>
    </source>
</evidence>
<dbReference type="SUPFAM" id="SSF52540">
    <property type="entry name" value="P-loop containing nucleoside triphosphate hydrolases"/>
    <property type="match status" value="1"/>
</dbReference>
<feature type="binding site" evidence="9">
    <location>
        <begin position="267"/>
        <end position="274"/>
    </location>
    <ligand>
        <name>ATP</name>
        <dbReference type="ChEBI" id="CHEBI:30616"/>
    </ligand>
</feature>
<dbReference type="InterPro" id="IPR000212">
    <property type="entry name" value="DNA_helicase_UvrD/REP"/>
</dbReference>
<dbReference type="EC" id="5.6.2.4" evidence="7"/>
<dbReference type="GO" id="GO:0005524">
    <property type="term" value="F:ATP binding"/>
    <property type="evidence" value="ECO:0007669"/>
    <property type="project" value="UniProtKB-UniRule"/>
</dbReference>
<evidence type="ECO:0000259" key="10">
    <source>
        <dbReference type="PROSITE" id="PS51198"/>
    </source>
</evidence>
<dbReference type="PANTHER" id="PTHR11070:SF45">
    <property type="entry name" value="DNA 3'-5' HELICASE"/>
    <property type="match status" value="1"/>
</dbReference>
<comment type="caution">
    <text evidence="11">The sequence shown here is derived from an EMBL/GenBank/DDBJ whole genome shotgun (WGS) entry which is preliminary data.</text>
</comment>
<evidence type="ECO:0000256" key="9">
    <source>
        <dbReference type="PROSITE-ProRule" id="PRU00560"/>
    </source>
</evidence>
<keyword evidence="12" id="KW-1185">Reference proteome</keyword>
<dbReference type="RefSeq" id="WP_064028694.1">
    <property type="nucleotide sequence ID" value="NZ_LUUL01000095.1"/>
</dbReference>
<dbReference type="Pfam" id="PF13361">
    <property type="entry name" value="UvrD_C"/>
    <property type="match status" value="2"/>
</dbReference>
<keyword evidence="5" id="KW-0413">Isomerase</keyword>
<dbReference type="InterPro" id="IPR014016">
    <property type="entry name" value="UvrD-like_ATP-bd"/>
</dbReference>
<keyword evidence="1 9" id="KW-0547">Nucleotide-binding</keyword>
<dbReference type="GO" id="GO:0000725">
    <property type="term" value="P:recombinational repair"/>
    <property type="evidence" value="ECO:0007669"/>
    <property type="project" value="TreeGrafter"/>
</dbReference>
<accession>A0AA91DAZ8</accession>
<protein>
    <recommendedName>
        <fullName evidence="7">DNA 3'-5' helicase</fullName>
        <ecNumber evidence="7">5.6.2.4</ecNumber>
    </recommendedName>
</protein>
<dbReference type="Proteomes" id="UP000077734">
    <property type="component" value="Unassembled WGS sequence"/>
</dbReference>
<gene>
    <name evidence="11" type="ORF">A1356_16945</name>
</gene>
<keyword evidence="4 9" id="KW-0067">ATP-binding</keyword>
<dbReference type="AlphaFoldDB" id="A0AA91DAZ8"/>
<dbReference type="GO" id="GO:0016787">
    <property type="term" value="F:hydrolase activity"/>
    <property type="evidence" value="ECO:0007669"/>
    <property type="project" value="UniProtKB-UniRule"/>
</dbReference>
<comment type="catalytic activity">
    <reaction evidence="6">
        <text>Couples ATP hydrolysis with the unwinding of duplex DNA by translocating in the 3'-5' direction.</text>
        <dbReference type="EC" id="5.6.2.4"/>
    </reaction>
</comment>
<comment type="catalytic activity">
    <reaction evidence="8">
        <text>ATP + H2O = ADP + phosphate + H(+)</text>
        <dbReference type="Rhea" id="RHEA:13065"/>
        <dbReference type="ChEBI" id="CHEBI:15377"/>
        <dbReference type="ChEBI" id="CHEBI:15378"/>
        <dbReference type="ChEBI" id="CHEBI:30616"/>
        <dbReference type="ChEBI" id="CHEBI:43474"/>
        <dbReference type="ChEBI" id="CHEBI:456216"/>
        <dbReference type="EC" id="5.6.2.4"/>
    </reaction>
</comment>
<dbReference type="Pfam" id="PF00580">
    <property type="entry name" value="UvrD-helicase"/>
    <property type="match status" value="1"/>
</dbReference>
<evidence type="ECO:0000256" key="6">
    <source>
        <dbReference type="ARBA" id="ARBA00034617"/>
    </source>
</evidence>
<proteinExistence type="predicted"/>
<feature type="domain" description="UvrD-like helicase ATP-binding" evidence="10">
    <location>
        <begin position="246"/>
        <end position="531"/>
    </location>
</feature>
<evidence type="ECO:0000256" key="1">
    <source>
        <dbReference type="ARBA" id="ARBA00022741"/>
    </source>
</evidence>
<keyword evidence="3 9" id="KW-0347">Helicase</keyword>
<evidence type="ECO:0000256" key="2">
    <source>
        <dbReference type="ARBA" id="ARBA00022801"/>
    </source>
</evidence>
<dbReference type="Gene3D" id="3.40.50.300">
    <property type="entry name" value="P-loop containing nucleotide triphosphate hydrolases"/>
    <property type="match status" value="2"/>
</dbReference>
<evidence type="ECO:0000256" key="4">
    <source>
        <dbReference type="ARBA" id="ARBA00022840"/>
    </source>
</evidence>